<dbReference type="Pfam" id="PF26076">
    <property type="entry name" value="WHD_DDX60"/>
    <property type="match status" value="1"/>
</dbReference>
<dbReference type="Proteomes" id="UP001146351">
    <property type="component" value="Unassembled WGS sequence"/>
</dbReference>
<dbReference type="PROSITE" id="PS51194">
    <property type="entry name" value="HELICASE_CTER"/>
    <property type="match status" value="1"/>
</dbReference>
<dbReference type="GO" id="GO:0003676">
    <property type="term" value="F:nucleic acid binding"/>
    <property type="evidence" value="ECO:0007669"/>
    <property type="project" value="InterPro"/>
</dbReference>
<dbReference type="InterPro" id="IPR055124">
    <property type="entry name" value="PIN-like_DDX60"/>
</dbReference>
<dbReference type="Pfam" id="PF00271">
    <property type="entry name" value="Helicase_C"/>
    <property type="match status" value="1"/>
</dbReference>
<accession>A0A9W9I3F5</accession>
<dbReference type="GO" id="GO:0005524">
    <property type="term" value="F:ATP binding"/>
    <property type="evidence" value="ECO:0007669"/>
    <property type="project" value="UniProtKB-KW"/>
</dbReference>
<dbReference type="SMART" id="SM00490">
    <property type="entry name" value="HELICc"/>
    <property type="match status" value="1"/>
</dbReference>
<dbReference type="SUPFAM" id="SSF52540">
    <property type="entry name" value="P-loop containing nucleoside triphosphate hydrolases"/>
    <property type="match status" value="1"/>
</dbReference>
<dbReference type="PANTHER" id="PTHR44533:SF4">
    <property type="entry name" value="DEAD_H RNA HELICASE, PUTATIVE-RELATED"/>
    <property type="match status" value="1"/>
</dbReference>
<dbReference type="Pfam" id="PF23002">
    <property type="entry name" value="PIN-like_DDX60"/>
    <property type="match status" value="1"/>
</dbReference>
<protein>
    <recommendedName>
        <fullName evidence="10">DEAD/DEAH box helicase</fullName>
    </recommendedName>
</protein>
<keyword evidence="9" id="KW-1185">Reference proteome</keyword>
<dbReference type="EMBL" id="JAPQKO010000005">
    <property type="protein sequence ID" value="KAJ5161880.1"/>
    <property type="molecule type" value="Genomic_DNA"/>
</dbReference>
<feature type="compositionally biased region" description="Acidic residues" evidence="5">
    <location>
        <begin position="164"/>
        <end position="179"/>
    </location>
</feature>
<organism evidence="8 9">
    <name type="scientific">Penicillium capsulatum</name>
    <dbReference type="NCBI Taxonomy" id="69766"/>
    <lineage>
        <taxon>Eukaryota</taxon>
        <taxon>Fungi</taxon>
        <taxon>Dikarya</taxon>
        <taxon>Ascomycota</taxon>
        <taxon>Pezizomycotina</taxon>
        <taxon>Eurotiomycetes</taxon>
        <taxon>Eurotiomycetidae</taxon>
        <taxon>Eurotiales</taxon>
        <taxon>Aspergillaceae</taxon>
        <taxon>Penicillium</taxon>
    </lineage>
</organism>
<evidence type="ECO:0000313" key="8">
    <source>
        <dbReference type="EMBL" id="KAJ5161880.1"/>
    </source>
</evidence>
<evidence type="ECO:0000256" key="1">
    <source>
        <dbReference type="ARBA" id="ARBA00022741"/>
    </source>
</evidence>
<evidence type="ECO:0000259" key="7">
    <source>
        <dbReference type="PROSITE" id="PS51194"/>
    </source>
</evidence>
<dbReference type="OrthoDB" id="2320933at2759"/>
<dbReference type="Gene3D" id="3.40.50.300">
    <property type="entry name" value="P-loop containing nucleotide triphosphate hydrolases"/>
    <property type="match status" value="2"/>
</dbReference>
<dbReference type="GO" id="GO:0005737">
    <property type="term" value="C:cytoplasm"/>
    <property type="evidence" value="ECO:0007669"/>
    <property type="project" value="TreeGrafter"/>
</dbReference>
<dbReference type="GO" id="GO:0004386">
    <property type="term" value="F:helicase activity"/>
    <property type="evidence" value="ECO:0007669"/>
    <property type="project" value="UniProtKB-KW"/>
</dbReference>
<dbReference type="InterPro" id="IPR014001">
    <property type="entry name" value="Helicase_ATP-bd"/>
</dbReference>
<keyword evidence="2" id="KW-0378">Hydrolase</keyword>
<feature type="compositionally biased region" description="Acidic residues" evidence="5">
    <location>
        <begin position="187"/>
        <end position="201"/>
    </location>
</feature>
<feature type="compositionally biased region" description="Polar residues" evidence="5">
    <location>
        <begin position="459"/>
        <end position="475"/>
    </location>
</feature>
<evidence type="ECO:0000256" key="4">
    <source>
        <dbReference type="ARBA" id="ARBA00022840"/>
    </source>
</evidence>
<evidence type="ECO:0000256" key="5">
    <source>
        <dbReference type="SAM" id="MobiDB-lite"/>
    </source>
</evidence>
<keyword evidence="1" id="KW-0547">Nucleotide-binding</keyword>
<dbReference type="InterPro" id="IPR059032">
    <property type="entry name" value="WHD_DDX60"/>
</dbReference>
<proteinExistence type="predicted"/>
<dbReference type="InterPro" id="IPR052431">
    <property type="entry name" value="SKI2_subfamily_helicases"/>
</dbReference>
<feature type="region of interest" description="Disordered" evidence="5">
    <location>
        <begin position="160"/>
        <end position="211"/>
    </location>
</feature>
<feature type="compositionally biased region" description="Acidic residues" evidence="5">
    <location>
        <begin position="1804"/>
        <end position="1816"/>
    </location>
</feature>
<dbReference type="InterPro" id="IPR001650">
    <property type="entry name" value="Helicase_C-like"/>
</dbReference>
<dbReference type="SMART" id="SM00487">
    <property type="entry name" value="DEXDc"/>
    <property type="match status" value="1"/>
</dbReference>
<comment type="caution">
    <text evidence="8">The sequence shown here is derived from an EMBL/GenBank/DDBJ whole genome shotgun (WGS) entry which is preliminary data.</text>
</comment>
<evidence type="ECO:0008006" key="10">
    <source>
        <dbReference type="Google" id="ProtNLM"/>
    </source>
</evidence>
<gene>
    <name evidence="8" type="ORF">N7492_007272</name>
</gene>
<evidence type="ECO:0000259" key="6">
    <source>
        <dbReference type="PROSITE" id="PS51192"/>
    </source>
</evidence>
<dbReference type="PANTHER" id="PTHR44533">
    <property type="entry name" value="DEAD/H RNA HELICASE, PUTATIVE-RELATED"/>
    <property type="match status" value="1"/>
</dbReference>
<evidence type="ECO:0000313" key="9">
    <source>
        <dbReference type="Proteomes" id="UP001146351"/>
    </source>
</evidence>
<reference evidence="8" key="2">
    <citation type="journal article" date="2023" name="IMA Fungus">
        <title>Comparative genomic study of the Penicillium genus elucidates a diverse pangenome and 15 lateral gene transfer events.</title>
        <authorList>
            <person name="Petersen C."/>
            <person name="Sorensen T."/>
            <person name="Nielsen M.R."/>
            <person name="Sondergaard T.E."/>
            <person name="Sorensen J.L."/>
            <person name="Fitzpatrick D.A."/>
            <person name="Frisvad J.C."/>
            <person name="Nielsen K.L."/>
        </authorList>
    </citation>
    <scope>NUCLEOTIDE SEQUENCE</scope>
    <source>
        <strain evidence="8">IBT 21917</strain>
    </source>
</reference>
<reference evidence="8" key="1">
    <citation type="submission" date="2022-11" db="EMBL/GenBank/DDBJ databases">
        <authorList>
            <person name="Petersen C."/>
        </authorList>
    </citation>
    <scope>NUCLEOTIDE SEQUENCE</scope>
    <source>
        <strain evidence="8">IBT 21917</strain>
    </source>
</reference>
<dbReference type="FunFam" id="3.40.50.300:FF:001039">
    <property type="entry name" value="ATP-dependent RNA helicase DDX60"/>
    <property type="match status" value="1"/>
</dbReference>
<dbReference type="InterPro" id="IPR011545">
    <property type="entry name" value="DEAD/DEAH_box_helicase_dom"/>
</dbReference>
<feature type="compositionally biased region" description="Polar residues" evidence="5">
    <location>
        <begin position="1764"/>
        <end position="1786"/>
    </location>
</feature>
<feature type="region of interest" description="Disordered" evidence="5">
    <location>
        <begin position="1762"/>
        <end position="1837"/>
    </location>
</feature>
<feature type="compositionally biased region" description="Basic and acidic residues" evidence="5">
    <location>
        <begin position="1817"/>
        <end position="1837"/>
    </location>
</feature>
<dbReference type="InterPro" id="IPR027417">
    <property type="entry name" value="P-loop_NTPase"/>
</dbReference>
<dbReference type="PROSITE" id="PS51192">
    <property type="entry name" value="HELICASE_ATP_BIND_1"/>
    <property type="match status" value="1"/>
</dbReference>
<name>A0A9W9I3F5_9EURO</name>
<feature type="domain" description="Helicase C-terminal" evidence="7">
    <location>
        <begin position="1258"/>
        <end position="1422"/>
    </location>
</feature>
<sequence length="1863" mass="209654">MEQANLQSWYQALYSRVVDLVGDFAGDELFIIEGDSLLRECFSNKKLDFSPGFQILHATYLVEKFLQKLKQRKCVFEIVFFTQNATLCIPPQVDAGLDDRYLLAREAIIQHLVSVSLQLPYCLGVKRFEGVNSKEFREDLMNSGVYLFLCHDGAYTDQSQNDLAADDEGHDDQDDEDDERILSDWGSDSESESGTNEDVDECAPRSERQETKAKTKLRLMIHWLISRGYNVALINSLEFRDTKVMAMVIEGSIKNRPSLLHESQAAVLESNESPNTSALGRTEAEAHCTAEAFAGADHFRDLLERAINEEPELTQRQLLLVVTLGSMLLDTSLPSIKKIDNAKALILHVVLLQDTRLEDRTFRACRAEDPLFFSVFLKVAKDVINSESWKETIKVLQPLCDIFDLADGRLLFKVQAMAENHGIDRLFSPSTLSKFNALASLVDHLCDTALECEAPEEPNNCSLEPVRTTSNESKPSQSLATTSAKASSFSKVLPFENTIFENHLKPVHLAIDKSYFDNDIKGSNKVFRDLTHWHKPKLLNSKKAPPPTPDQFRRYQRMNQRYMAEMEKYAKSLVGSTTMPQPETIVLGSANGPPQKSHSGKGRPNSGSKAKLQGRAEAPSSRELAAAAVKQKAAEGEEKQVARWIKKCHEFQANDEPVSRFKNVQEYLSRLPKDSRSILEPEILAYSLDTLVQVLISEHRNGNGGAQTNILIATHIWAIVARLKKLKQGISPTIAKFVNDVCQLFGLPAVHLPTQSSQLLSFKPSVMPNPPDMGVGMSGIEFQLLHGGPLMERSMDSAPDPRTRDFDPDRWQREVLDQIDAKKSAFIVAPTSAGKTFISFYAMRQILKEDHEGVLVYVAPTKALVNQIAAEVLARFSKVFPNKATSKSVWAIHTRDYRINNPMGCQILITVPHILQIMLLAPSNAKVWTPRLRRIIFDEIHCIGQAEDGVVWEQLLLLSPCPIIALSATVGNPEEFENWLQHAQATNGYELKMIQHQHRYSDLRKYIFTPPQDFSFKGLVNPKGLTNLGLDEADGMTFIHPVVSLVDRSRGIPNDFCLEPRDCWTLWKAMHTLQTEQFPVDASLDPSIKFSGVIIQKKDVIEWQNSLKCLLKTWMKDRRSPFEDLLRQLNHDKTVPTSKIGDASVRSIADNRLSRDPGLLSTILPLVCSLHAKCALPALIFNYDRGMCEAIGLQLLNELREAEADWKSESHTWKTKIDKWNEWKKMQDIDAKRTAKLSKKKGGYSEIPRADQIRESASVEASSFELFDPERPLERFSFADFTKLSPSEFAEYADNLKFRGISEWLIDALERGIGIHHAGMNRKYRQTCEIMFRKGFLRVVIATGTLALGINMPCKTVVFAGDSIFLTALNFRQAAGRAGRRGFDMLGNVVFHHIPIPKIHRLITSRLPDLNGHFPLSTSLVLRMFILQHGSGQAESAVKSINSILSNPRICLGGPEMKETVLHYLRFSIEYLRRHNLITGTGAPLNFAGCISHLYYTESSSFAFHALLNSGYLHKLCKNINTKPKGTLRTLMLVMAHLFGRRPLRRAILESYYAAEKRASSVVVLPPLPKKAARVLQEHNDRVLDIYTGYVSTFIEQHVKNRDDCLPYSRIKCGGEDSADQIGLPQSNSISPRITSPFYALSGHIDKWKSVSDLCETVRSEVWLEASVVPFVDTSEESEPLNAYLYDFFKHGNVQQLERANGVRRSDMWFLLNDFSMVLATLTTSLGNFLSPTEHADLDIMNAAGGGDVNEFNVEEKLMETEENGMTNTQLPAHSKQSATRSTPAQKATRAGQNKVLDNWQDAMGDDDHDGEEAGLAEEKPDRDQQPGQDMEKDASRKSLFLVYQAFQTLKKEFDEKFQAMWA</sequence>
<feature type="domain" description="Helicase ATP-binding" evidence="6">
    <location>
        <begin position="816"/>
        <end position="988"/>
    </location>
</feature>
<feature type="region of interest" description="Disordered" evidence="5">
    <location>
        <begin position="456"/>
        <end position="482"/>
    </location>
</feature>
<feature type="compositionally biased region" description="Basic and acidic residues" evidence="5">
    <location>
        <begin position="202"/>
        <end position="211"/>
    </location>
</feature>
<dbReference type="CDD" id="cd18025">
    <property type="entry name" value="DEXHc_DDX60"/>
    <property type="match status" value="1"/>
</dbReference>
<feature type="region of interest" description="Disordered" evidence="5">
    <location>
        <begin position="582"/>
        <end position="631"/>
    </location>
</feature>
<dbReference type="GO" id="GO:0016787">
    <property type="term" value="F:hydrolase activity"/>
    <property type="evidence" value="ECO:0007669"/>
    <property type="project" value="UniProtKB-KW"/>
</dbReference>
<keyword evidence="4" id="KW-0067">ATP-binding</keyword>
<evidence type="ECO:0000256" key="2">
    <source>
        <dbReference type="ARBA" id="ARBA00022801"/>
    </source>
</evidence>
<evidence type="ECO:0000256" key="3">
    <source>
        <dbReference type="ARBA" id="ARBA00022806"/>
    </source>
</evidence>
<dbReference type="Pfam" id="PF00270">
    <property type="entry name" value="DEAD"/>
    <property type="match status" value="1"/>
</dbReference>
<keyword evidence="3" id="KW-0347">Helicase</keyword>